<dbReference type="AlphaFoldDB" id="A0A1H4BYY2"/>
<gene>
    <name evidence="6" type="ORF">SAMN02982996_01867</name>
</gene>
<evidence type="ECO:0000256" key="1">
    <source>
        <dbReference type="ARBA" id="ARBA00004141"/>
    </source>
</evidence>
<keyword evidence="2 5" id="KW-0812">Transmembrane</keyword>
<proteinExistence type="predicted"/>
<evidence type="ECO:0000313" key="6">
    <source>
        <dbReference type="EMBL" id="SEA53267.1"/>
    </source>
</evidence>
<reference evidence="6 7" key="1">
    <citation type="submission" date="2016-10" db="EMBL/GenBank/DDBJ databases">
        <authorList>
            <person name="de Groot N.N."/>
        </authorList>
    </citation>
    <scope>NUCLEOTIDE SEQUENCE [LARGE SCALE GENOMIC DNA]</scope>
    <source>
        <strain evidence="6 7">ATCC 29281</strain>
    </source>
</reference>
<evidence type="ECO:0000313" key="7">
    <source>
        <dbReference type="Proteomes" id="UP000187280"/>
    </source>
</evidence>
<comment type="subcellular location">
    <subcellularLocation>
        <location evidence="1">Membrane</location>
        <topology evidence="1">Multi-pass membrane protein</topology>
    </subcellularLocation>
</comment>
<dbReference type="GO" id="GO:0016020">
    <property type="term" value="C:membrane"/>
    <property type="evidence" value="ECO:0007669"/>
    <property type="project" value="UniProtKB-SubCell"/>
</dbReference>
<protein>
    <submittedName>
        <fullName evidence="6">TIGR00659 family protein</fullName>
    </submittedName>
</protein>
<evidence type="ECO:0000256" key="4">
    <source>
        <dbReference type="ARBA" id="ARBA00023136"/>
    </source>
</evidence>
<dbReference type="PANTHER" id="PTHR30249:SF0">
    <property type="entry name" value="PLASTIDAL GLYCOLATE_GLYCERATE TRANSLOCATOR 1, CHLOROPLASTIC"/>
    <property type="match status" value="1"/>
</dbReference>
<accession>A0A1H4BYY2</accession>
<dbReference type="InterPro" id="IPR007300">
    <property type="entry name" value="CidB/LrgB"/>
</dbReference>
<dbReference type="STRING" id="71657.SAMN02982996_01867"/>
<evidence type="ECO:0000256" key="2">
    <source>
        <dbReference type="ARBA" id="ARBA00022692"/>
    </source>
</evidence>
<feature type="transmembrane region" description="Helical" evidence="5">
    <location>
        <begin position="6"/>
        <end position="23"/>
    </location>
</feature>
<dbReference type="PANTHER" id="PTHR30249">
    <property type="entry name" value="PUTATIVE SEROTONIN TRANSPORTER"/>
    <property type="match status" value="1"/>
</dbReference>
<sequence>MLTYLWWSLPLTLLVFFGARQVAIKLNMPLLNPLLVSMLIIIPVLLLLRIPYEHYFKGSEVLNNLLQPAVVALAFPLYEQIHQIRARWKSIITVCFVGSLTAIVSGTLVALWLGATPEIAASVLPKSVTTPIAMAVASSIGGIPAISAVCVIFVGILGAVMGHSLLNRLKITVKSARGLSMGTASHALGTARCAEVDFQEGAFSSLALVICGIMTSLLAPFVFPLLLLMAH</sequence>
<name>A0A1H4BYY2_9GAMM</name>
<dbReference type="RefSeq" id="WP_026743326.1">
    <property type="nucleotide sequence ID" value="NZ_FNQS01000005.1"/>
</dbReference>
<dbReference type="Proteomes" id="UP000187280">
    <property type="component" value="Unassembled WGS sequence"/>
</dbReference>
<feature type="transmembrane region" description="Helical" evidence="5">
    <location>
        <begin position="30"/>
        <end position="49"/>
    </location>
</feature>
<dbReference type="InterPro" id="IPR005261">
    <property type="entry name" value="YohK-like"/>
</dbReference>
<dbReference type="NCBIfam" id="TIGR00659">
    <property type="entry name" value="CidB/LrgB family autolysis modulator"/>
    <property type="match status" value="1"/>
</dbReference>
<feature type="transmembrane region" description="Helical" evidence="5">
    <location>
        <begin position="206"/>
        <end position="230"/>
    </location>
</feature>
<dbReference type="eggNOG" id="COG1346">
    <property type="taxonomic scope" value="Bacteria"/>
</dbReference>
<dbReference type="Pfam" id="PF04172">
    <property type="entry name" value="LrgB"/>
    <property type="match status" value="1"/>
</dbReference>
<dbReference type="GeneID" id="97764741"/>
<organism evidence="6 7">
    <name type="scientific">Lonsdalea quercina</name>
    <dbReference type="NCBI Taxonomy" id="71657"/>
    <lineage>
        <taxon>Bacteria</taxon>
        <taxon>Pseudomonadati</taxon>
        <taxon>Pseudomonadota</taxon>
        <taxon>Gammaproteobacteria</taxon>
        <taxon>Enterobacterales</taxon>
        <taxon>Pectobacteriaceae</taxon>
        <taxon>Lonsdalea</taxon>
    </lineage>
</organism>
<evidence type="ECO:0000256" key="3">
    <source>
        <dbReference type="ARBA" id="ARBA00022989"/>
    </source>
</evidence>
<evidence type="ECO:0000256" key="5">
    <source>
        <dbReference type="SAM" id="Phobius"/>
    </source>
</evidence>
<keyword evidence="4 5" id="KW-0472">Membrane</keyword>
<keyword evidence="3 5" id="KW-1133">Transmembrane helix</keyword>
<feature type="transmembrane region" description="Helical" evidence="5">
    <location>
        <begin position="132"/>
        <end position="160"/>
    </location>
</feature>
<feature type="transmembrane region" description="Helical" evidence="5">
    <location>
        <begin position="90"/>
        <end position="112"/>
    </location>
</feature>
<keyword evidence="7" id="KW-1185">Reference proteome</keyword>
<dbReference type="EMBL" id="FNQS01000005">
    <property type="protein sequence ID" value="SEA53267.1"/>
    <property type="molecule type" value="Genomic_DNA"/>
</dbReference>
<dbReference type="NCBIfam" id="NF007983">
    <property type="entry name" value="PRK10711.1"/>
    <property type="match status" value="1"/>
</dbReference>